<reference evidence="1 2" key="1">
    <citation type="submission" date="2023-09" db="EMBL/GenBank/DDBJ databases">
        <title>The genome sequence of Streptomyces anthocyanicus.</title>
        <authorList>
            <person name="Mo P."/>
        </authorList>
    </citation>
    <scope>NUCLEOTIDE SEQUENCE [LARGE SCALE GENOMIC DNA]</scope>
    <source>
        <strain evidence="1 2">JCM 4387</strain>
    </source>
</reference>
<protein>
    <recommendedName>
        <fullName evidence="3">HD domain-containing protein</fullName>
    </recommendedName>
</protein>
<dbReference type="EMBL" id="CP134213">
    <property type="protein sequence ID" value="WND23508.1"/>
    <property type="molecule type" value="Genomic_DNA"/>
</dbReference>
<proteinExistence type="predicted"/>
<keyword evidence="2" id="KW-1185">Reference proteome</keyword>
<organism evidence="1 2">
    <name type="scientific">Streptomyces violaceus</name>
    <name type="common">Streptomyces venezuelae</name>
    <dbReference type="NCBI Taxonomy" id="1936"/>
    <lineage>
        <taxon>Bacteria</taxon>
        <taxon>Bacillati</taxon>
        <taxon>Actinomycetota</taxon>
        <taxon>Actinomycetes</taxon>
        <taxon>Kitasatosporales</taxon>
        <taxon>Streptomycetaceae</taxon>
        <taxon>Streptomyces</taxon>
    </lineage>
</organism>
<accession>A0ABY9UKV0</accession>
<dbReference type="Proteomes" id="UP001249394">
    <property type="component" value="Chromosome"/>
</dbReference>
<evidence type="ECO:0008006" key="3">
    <source>
        <dbReference type="Google" id="ProtNLM"/>
    </source>
</evidence>
<name>A0ABY9UKV0_STRVL</name>
<gene>
    <name evidence="1" type="ORF">RI060_42035</name>
</gene>
<evidence type="ECO:0000313" key="2">
    <source>
        <dbReference type="Proteomes" id="UP001249394"/>
    </source>
</evidence>
<sequence>MRKRWVLRHRTKESVTRIAGELAWSVGAGLDQIVPTEHLGRTVRAAVLHDFAETVEMFADDENRRDGAASPAWWHLTLTPSVAKTLDWYIRCFSGEECATIGEIQREARKTWGVSAADTLSALRSALDLDGELTKKQRETYFALLEPHEDTD</sequence>
<evidence type="ECO:0000313" key="1">
    <source>
        <dbReference type="EMBL" id="WND23508.1"/>
    </source>
</evidence>